<dbReference type="EMBL" id="JAENIK010000011">
    <property type="protein sequence ID" value="MBK1816854.1"/>
    <property type="molecule type" value="Genomic_DNA"/>
</dbReference>
<evidence type="ECO:0000313" key="2">
    <source>
        <dbReference type="Proteomes" id="UP000600139"/>
    </source>
</evidence>
<accession>A0A934R4N2</accession>
<dbReference type="Proteomes" id="UP000600139">
    <property type="component" value="Unassembled WGS sequence"/>
</dbReference>
<dbReference type="RefSeq" id="WP_200351779.1">
    <property type="nucleotide sequence ID" value="NZ_BAABHZ010000006.1"/>
</dbReference>
<gene>
    <name evidence="1" type="ORF">JIN84_14610</name>
</gene>
<organism evidence="1 2">
    <name type="scientific">Luteolibacter yonseiensis</name>
    <dbReference type="NCBI Taxonomy" id="1144680"/>
    <lineage>
        <taxon>Bacteria</taxon>
        <taxon>Pseudomonadati</taxon>
        <taxon>Verrucomicrobiota</taxon>
        <taxon>Verrucomicrobiia</taxon>
        <taxon>Verrucomicrobiales</taxon>
        <taxon>Verrucomicrobiaceae</taxon>
        <taxon>Luteolibacter</taxon>
    </lineage>
</organism>
<protein>
    <submittedName>
        <fullName evidence="1">Uncharacterized protein</fullName>
    </submittedName>
</protein>
<sequence length="62" mass="7215">MRLTDEHRPGEDCFLDAHGAKHWVSSVEVQGFIRKFGAEHPSNYLASHGTRWEEDFFNDSEH</sequence>
<keyword evidence="2" id="KW-1185">Reference proteome</keyword>
<name>A0A934R4N2_9BACT</name>
<comment type="caution">
    <text evidence="1">The sequence shown here is derived from an EMBL/GenBank/DDBJ whole genome shotgun (WGS) entry which is preliminary data.</text>
</comment>
<dbReference type="AlphaFoldDB" id="A0A934R4N2"/>
<proteinExistence type="predicted"/>
<evidence type="ECO:0000313" key="1">
    <source>
        <dbReference type="EMBL" id="MBK1816854.1"/>
    </source>
</evidence>
<reference evidence="1" key="1">
    <citation type="submission" date="2021-01" db="EMBL/GenBank/DDBJ databases">
        <title>Modified the classification status of verrucomicrobia.</title>
        <authorList>
            <person name="Feng X."/>
        </authorList>
    </citation>
    <scope>NUCLEOTIDE SEQUENCE</scope>
    <source>
        <strain evidence="1">JCM 18052</strain>
    </source>
</reference>